<feature type="transmembrane region" description="Helical" evidence="1">
    <location>
        <begin position="105"/>
        <end position="126"/>
    </location>
</feature>
<feature type="transmembrane region" description="Helical" evidence="1">
    <location>
        <begin position="29"/>
        <end position="49"/>
    </location>
</feature>
<keyword evidence="1" id="KW-0812">Transmembrane</keyword>
<protein>
    <submittedName>
        <fullName evidence="2">Uncharacterized protein</fullName>
    </submittedName>
</protein>
<gene>
    <name evidence="2" type="ordered locus">PB2503_00135</name>
</gene>
<dbReference type="OrthoDB" id="673341at2"/>
<reference evidence="3" key="1">
    <citation type="submission" date="2010-08" db="EMBL/GenBank/DDBJ databases">
        <title>Genome sequence of Parvularcula bermudensis HTCC2503.</title>
        <authorList>
            <person name="Kang D.-M."/>
            <person name="Oh H.-M."/>
            <person name="Cho J.-C."/>
        </authorList>
    </citation>
    <scope>NUCLEOTIDE SEQUENCE [LARGE SCALE GENOMIC DNA]</scope>
    <source>
        <strain evidence="3">ATCC BAA-594 / HTCC2503 / KCTC 12087</strain>
    </source>
</reference>
<feature type="transmembrane region" description="Helical" evidence="1">
    <location>
        <begin position="61"/>
        <end position="85"/>
    </location>
</feature>
<dbReference type="Proteomes" id="UP000001302">
    <property type="component" value="Chromosome"/>
</dbReference>
<keyword evidence="1" id="KW-1133">Transmembrane helix</keyword>
<dbReference type="EMBL" id="CP002156">
    <property type="protein sequence ID" value="ADM10796.1"/>
    <property type="molecule type" value="Genomic_DNA"/>
</dbReference>
<dbReference type="AlphaFoldDB" id="E0THY5"/>
<accession>E0THY5</accession>
<evidence type="ECO:0000313" key="2">
    <source>
        <dbReference type="EMBL" id="ADM10796.1"/>
    </source>
</evidence>
<sequence>MRSILPAALVLGVLVPAHLLLPPEASVALGAVTLAAIAGAYIGFAAATGQVRALVEELGGASLFGIAALLGLLWHPVVIPVALILHAGWDLDHHSNLFRSDVPGWYIPFCVWIDVGLGMVLLALYLG</sequence>
<keyword evidence="3" id="KW-1185">Reference proteome</keyword>
<name>E0THY5_PARBH</name>
<keyword evidence="1" id="KW-0472">Membrane</keyword>
<dbReference type="eggNOG" id="ENOG502Z9JV">
    <property type="taxonomic scope" value="Bacteria"/>
</dbReference>
<dbReference type="KEGG" id="pbr:PB2503_00135"/>
<organism evidence="2 3">
    <name type="scientific">Parvularcula bermudensis (strain ATCC BAA-594 / HTCC2503 / KCTC 12087)</name>
    <dbReference type="NCBI Taxonomy" id="314260"/>
    <lineage>
        <taxon>Bacteria</taxon>
        <taxon>Pseudomonadati</taxon>
        <taxon>Pseudomonadota</taxon>
        <taxon>Alphaproteobacteria</taxon>
        <taxon>Parvularculales</taxon>
        <taxon>Parvularculaceae</taxon>
        <taxon>Parvularcula</taxon>
    </lineage>
</organism>
<evidence type="ECO:0000256" key="1">
    <source>
        <dbReference type="SAM" id="Phobius"/>
    </source>
</evidence>
<evidence type="ECO:0000313" key="3">
    <source>
        <dbReference type="Proteomes" id="UP000001302"/>
    </source>
</evidence>
<reference evidence="2 3" key="2">
    <citation type="journal article" date="2011" name="J. Bacteriol.">
        <title>Complete genome sequence of strain HTCC2503T of Parvularcula bermudensis, the type species of the order "Parvularculales" in the class Alphaproteobacteria.</title>
        <authorList>
            <person name="Oh H.M."/>
            <person name="Kang I."/>
            <person name="Vergin K.L."/>
            <person name="Kang D."/>
            <person name="Rhee K.H."/>
            <person name="Giovannoni S.J."/>
            <person name="Cho J.C."/>
        </authorList>
    </citation>
    <scope>NUCLEOTIDE SEQUENCE [LARGE SCALE GENOMIC DNA]</scope>
    <source>
        <strain evidence="3">ATCC BAA-594 / HTCC2503 / KCTC 12087</strain>
    </source>
</reference>
<dbReference type="RefSeq" id="WP_013301770.1">
    <property type="nucleotide sequence ID" value="NC_014414.1"/>
</dbReference>
<proteinExistence type="predicted"/>
<dbReference type="STRING" id="314260.PB2503_00135"/>
<dbReference type="HOGENOM" id="CLU_118584_0_0_5"/>